<evidence type="ECO:0000256" key="1">
    <source>
        <dbReference type="SAM" id="Phobius"/>
    </source>
</evidence>
<keyword evidence="1" id="KW-0812">Transmembrane</keyword>
<dbReference type="AlphaFoldDB" id="A0A6G1Q4K8"/>
<name>A0A6G1Q4K8_CHAAH</name>
<protein>
    <submittedName>
        <fullName evidence="2">Uncharacterized protein</fullName>
    </submittedName>
</protein>
<dbReference type="EMBL" id="CM015723">
    <property type="protein sequence ID" value="KAF3697293.1"/>
    <property type="molecule type" value="Genomic_DNA"/>
</dbReference>
<gene>
    <name evidence="2" type="ORF">EXN66_Car012973</name>
</gene>
<keyword evidence="1" id="KW-0472">Membrane</keyword>
<dbReference type="Proteomes" id="UP000503349">
    <property type="component" value="Chromosome 12"/>
</dbReference>
<organism evidence="2 3">
    <name type="scientific">Channa argus</name>
    <name type="common">Northern snakehead</name>
    <name type="synonym">Ophicephalus argus</name>
    <dbReference type="NCBI Taxonomy" id="215402"/>
    <lineage>
        <taxon>Eukaryota</taxon>
        <taxon>Metazoa</taxon>
        <taxon>Chordata</taxon>
        <taxon>Craniata</taxon>
        <taxon>Vertebrata</taxon>
        <taxon>Euteleostomi</taxon>
        <taxon>Actinopterygii</taxon>
        <taxon>Neopterygii</taxon>
        <taxon>Teleostei</taxon>
        <taxon>Neoteleostei</taxon>
        <taxon>Acanthomorphata</taxon>
        <taxon>Anabantaria</taxon>
        <taxon>Anabantiformes</taxon>
        <taxon>Channoidei</taxon>
        <taxon>Channidae</taxon>
        <taxon>Channa</taxon>
    </lineage>
</organism>
<accession>A0A6G1Q4K8</accession>
<proteinExistence type="predicted"/>
<sequence>MPRWTSFLLGQVFYFIGQVFWLLNWQQRQCNNHIKQKQEALQAACYCKAALINTF</sequence>
<reference evidence="3" key="2">
    <citation type="submission" date="2019-02" db="EMBL/GenBank/DDBJ databases">
        <title>Opniocepnalus argus Var Kimnra genome.</title>
        <authorList>
            <person name="Zhou C."/>
            <person name="Xiao S."/>
        </authorList>
    </citation>
    <scope>NUCLEOTIDE SEQUENCE [LARGE SCALE GENOMIC DNA]</scope>
</reference>
<evidence type="ECO:0000313" key="2">
    <source>
        <dbReference type="EMBL" id="KAF3697293.1"/>
    </source>
</evidence>
<keyword evidence="1" id="KW-1133">Transmembrane helix</keyword>
<evidence type="ECO:0000313" key="3">
    <source>
        <dbReference type="Proteomes" id="UP000503349"/>
    </source>
</evidence>
<reference evidence="2 3" key="1">
    <citation type="submission" date="2019-02" db="EMBL/GenBank/DDBJ databases">
        <title>Opniocepnalus argus genome.</title>
        <authorList>
            <person name="Zhou C."/>
            <person name="Xiao S."/>
        </authorList>
    </citation>
    <scope>NUCLEOTIDE SEQUENCE [LARGE SCALE GENOMIC DNA]</scope>
    <source>
        <strain evidence="2">OARG1902GOOAL</strain>
        <tissue evidence="2">Muscle</tissue>
    </source>
</reference>
<keyword evidence="3" id="KW-1185">Reference proteome</keyword>
<feature type="transmembrane region" description="Helical" evidence="1">
    <location>
        <begin position="6"/>
        <end position="25"/>
    </location>
</feature>